<name>A0A2T3FWP0_9FIRM</name>
<protein>
    <submittedName>
        <fullName evidence="1">Uncharacterized protein</fullName>
    </submittedName>
</protein>
<dbReference type="AlphaFoldDB" id="A0A2T3FWP0"/>
<dbReference type="RefSeq" id="WP_107030256.1">
    <property type="nucleotide sequence ID" value="NZ_PYLQ01000016.1"/>
</dbReference>
<dbReference type="EMBL" id="PYLQ01000016">
    <property type="protein sequence ID" value="PST39697.1"/>
    <property type="molecule type" value="Genomic_DNA"/>
</dbReference>
<organism evidence="1 2">
    <name type="scientific">Faecalibacillus intestinalis</name>
    <dbReference type="NCBI Taxonomy" id="1982626"/>
    <lineage>
        <taxon>Bacteria</taxon>
        <taxon>Bacillati</taxon>
        <taxon>Bacillota</taxon>
        <taxon>Erysipelotrichia</taxon>
        <taxon>Erysipelotrichales</taxon>
        <taxon>Coprobacillaceae</taxon>
        <taxon>Faecalibacillus</taxon>
    </lineage>
</organism>
<sequence length="73" mass="8443">MCYLIAKRFKKSGCIALKAKRGKELADFTTNLQKKLGYDIQIVAITRPTAYGEYEPYHFVNSFEEFSKEESLL</sequence>
<dbReference type="Pfam" id="PF20476">
    <property type="entry name" value="DUF6718"/>
    <property type="match status" value="1"/>
</dbReference>
<keyword evidence="2" id="KW-1185">Reference proteome</keyword>
<dbReference type="Proteomes" id="UP000240974">
    <property type="component" value="Unassembled WGS sequence"/>
</dbReference>
<evidence type="ECO:0000313" key="1">
    <source>
        <dbReference type="EMBL" id="PST39697.1"/>
    </source>
</evidence>
<evidence type="ECO:0000313" key="2">
    <source>
        <dbReference type="Proteomes" id="UP000240974"/>
    </source>
</evidence>
<accession>A0A2T3FWP0</accession>
<comment type="caution">
    <text evidence="1">The sequence shown here is derived from an EMBL/GenBank/DDBJ whole genome shotgun (WGS) entry which is preliminary data.</text>
</comment>
<proteinExistence type="predicted"/>
<gene>
    <name evidence="1" type="ORF">C7U54_10375</name>
</gene>
<reference evidence="1 2" key="1">
    <citation type="journal article" date="2019" name="Int. J. Syst. Evol. Microbiol.">
        <title>Faecalibacillus intestinalis gen. nov., sp. nov. and Faecalibacillus faecis sp. nov., isolated from human faeces.</title>
        <authorList>
            <person name="Seo B."/>
            <person name="Jeon K."/>
            <person name="Baek I."/>
            <person name="Lee Y.M."/>
            <person name="Baek K."/>
            <person name="Ko G."/>
        </authorList>
    </citation>
    <scope>NUCLEOTIDE SEQUENCE [LARGE SCALE GENOMIC DNA]</scope>
    <source>
        <strain evidence="1 2">SNUG30099</strain>
    </source>
</reference>
<dbReference type="InterPro" id="IPR046564">
    <property type="entry name" value="DUF6718"/>
</dbReference>